<proteinExistence type="predicted"/>
<dbReference type="SUPFAM" id="SSF49478">
    <property type="entry name" value="Cna protein B-type domain"/>
    <property type="match status" value="1"/>
</dbReference>
<dbReference type="Gene3D" id="2.60.40.1120">
    <property type="entry name" value="Carboxypeptidase-like, regulatory domain"/>
    <property type="match status" value="1"/>
</dbReference>
<evidence type="ECO:0000313" key="6">
    <source>
        <dbReference type="EMBL" id="MDT0559564.1"/>
    </source>
</evidence>
<comment type="caution">
    <text evidence="6">The sequence shown here is derived from an EMBL/GenBank/DDBJ whole genome shotgun (WGS) entry which is preliminary data.</text>
</comment>
<evidence type="ECO:0000256" key="2">
    <source>
        <dbReference type="ARBA" id="ARBA00023136"/>
    </source>
</evidence>
<dbReference type="Proteomes" id="UP001259492">
    <property type="component" value="Unassembled WGS sequence"/>
</dbReference>
<evidence type="ECO:0000256" key="1">
    <source>
        <dbReference type="ARBA" id="ARBA00004442"/>
    </source>
</evidence>
<evidence type="ECO:0000313" key="7">
    <source>
        <dbReference type="Proteomes" id="UP001259492"/>
    </source>
</evidence>
<accession>A0ABU2YN21</accession>
<reference evidence="6 7" key="1">
    <citation type="submission" date="2023-09" db="EMBL/GenBank/DDBJ databases">
        <authorList>
            <person name="Rey-Velasco X."/>
        </authorList>
    </citation>
    <scope>NUCLEOTIDE SEQUENCE [LARGE SCALE GENOMIC DNA]</scope>
    <source>
        <strain evidence="6 7">W332</strain>
    </source>
</reference>
<dbReference type="InterPro" id="IPR050330">
    <property type="entry name" value="Bact_OuterMem_StrucFunc"/>
</dbReference>
<feature type="domain" description="OmpA-like" evidence="5">
    <location>
        <begin position="503"/>
        <end position="621"/>
    </location>
</feature>
<gene>
    <name evidence="6" type="ORF">RM697_12945</name>
</gene>
<dbReference type="RefSeq" id="WP_311428328.1">
    <property type="nucleotide sequence ID" value="NZ_JAVRIA010000010.1"/>
</dbReference>
<keyword evidence="3" id="KW-0998">Cell outer membrane</keyword>
<dbReference type="InterPro" id="IPR006665">
    <property type="entry name" value="OmpA-like"/>
</dbReference>
<dbReference type="CDD" id="cd07185">
    <property type="entry name" value="OmpA_C-like"/>
    <property type="match status" value="1"/>
</dbReference>
<organism evidence="6 7">
    <name type="scientific">Microcosmobacter mediterraneus</name>
    <dbReference type="NCBI Taxonomy" id="3075607"/>
    <lineage>
        <taxon>Bacteria</taxon>
        <taxon>Pseudomonadati</taxon>
        <taxon>Bacteroidota</taxon>
        <taxon>Flavobacteriia</taxon>
        <taxon>Flavobacteriales</taxon>
        <taxon>Flavobacteriaceae</taxon>
        <taxon>Microcosmobacter</taxon>
    </lineage>
</organism>
<dbReference type="InterPro" id="IPR036737">
    <property type="entry name" value="OmpA-like_sf"/>
</dbReference>
<dbReference type="SUPFAM" id="SSF82171">
    <property type="entry name" value="DPP6 N-terminal domain-like"/>
    <property type="match status" value="1"/>
</dbReference>
<dbReference type="PRINTS" id="PR01021">
    <property type="entry name" value="OMPADOMAIN"/>
</dbReference>
<dbReference type="PANTHER" id="PTHR30329">
    <property type="entry name" value="STATOR ELEMENT OF FLAGELLAR MOTOR COMPLEX"/>
    <property type="match status" value="1"/>
</dbReference>
<protein>
    <submittedName>
        <fullName evidence="6">OmpA family protein</fullName>
    </submittedName>
</protein>
<dbReference type="EMBL" id="JAVRIA010000010">
    <property type="protein sequence ID" value="MDT0559564.1"/>
    <property type="molecule type" value="Genomic_DNA"/>
</dbReference>
<keyword evidence="7" id="KW-1185">Reference proteome</keyword>
<comment type="subcellular location">
    <subcellularLocation>
        <location evidence="1">Cell outer membrane</location>
    </subcellularLocation>
</comment>
<evidence type="ECO:0000256" key="3">
    <source>
        <dbReference type="ARBA" id="ARBA00023237"/>
    </source>
</evidence>
<dbReference type="SUPFAM" id="SSF103088">
    <property type="entry name" value="OmpA-like"/>
    <property type="match status" value="1"/>
</dbReference>
<dbReference type="Gene3D" id="3.30.1330.60">
    <property type="entry name" value="OmpA-like domain"/>
    <property type="match status" value="1"/>
</dbReference>
<keyword evidence="2 4" id="KW-0472">Membrane</keyword>
<dbReference type="InterPro" id="IPR006664">
    <property type="entry name" value="OMP_bac"/>
</dbReference>
<dbReference type="PROSITE" id="PS51123">
    <property type="entry name" value="OMPA_2"/>
    <property type="match status" value="1"/>
</dbReference>
<evidence type="ECO:0000259" key="5">
    <source>
        <dbReference type="PROSITE" id="PS51123"/>
    </source>
</evidence>
<sequence>MYYRLILILICFSQLASSQDSKLIKANKLFNERAYIKAALLFEEVANDKESLIKLGDCYYFNSLMEKASFAYIKASKVNNSGFLEKVNFRFAHALYGANKVQMADSVISKVNSKPFSTDHFIEILKSGVPFTYSVKKIEEGNEPGDFGMNYFGDQIIFSSSRKNNTKNYKWNNKPYLDLYKGKLTDNRTIVNLVPLNNIINSNTHESNALLTEDGKTIYFSRTNSKRFEVGEEKIATVKLYMSTLEENTWSKPQELPFCSNLYSTQHPSLDEKNNRLYFSSDMPNGFGSFDIYYVDIIDNEFGEPVNLGSKINTKHREQFPYYSKENILYFSSNGHLGFGGLDIFMSEKNEKNWDTPLNLGESLNTNTDDFSFVVDVTKNKGFLSSNRDGTDNLYVFNREENLKAFIVEGTVRDKNSQDLLPDTIITLFDENNTVIDSFKVAENGRYIFRAKPNSNYKIEGFKPLYIPENVDFNTDDSGKIELNIELELESYDDAEEIIVEKEDGYVYIELENIYFDLDKWDIKTQAARTLNVLVDLMKKYPRMEVQLGAHTDNRSSIEYNLKLSKNRAQSALEYLVSSGIDASRLTSIGYGESQLLVNCGENCTENEHAVNRRCEFIIIK</sequence>
<name>A0ABU2YN21_9FLAO</name>
<dbReference type="Pfam" id="PF00691">
    <property type="entry name" value="OmpA"/>
    <property type="match status" value="1"/>
</dbReference>
<dbReference type="PANTHER" id="PTHR30329:SF21">
    <property type="entry name" value="LIPOPROTEIN YIAD-RELATED"/>
    <property type="match status" value="1"/>
</dbReference>
<evidence type="ECO:0000256" key="4">
    <source>
        <dbReference type="PROSITE-ProRule" id="PRU00473"/>
    </source>
</evidence>